<evidence type="ECO:0000256" key="1">
    <source>
        <dbReference type="ARBA" id="ARBA00004123"/>
    </source>
</evidence>
<evidence type="ECO:0000256" key="7">
    <source>
        <dbReference type="ARBA" id="ARBA00023294"/>
    </source>
</evidence>
<keyword evidence="6 8" id="KW-0539">Nucleus</keyword>
<organism evidence="12 13">
    <name type="scientific">Brassica cretica</name>
    <name type="common">Mustard</name>
    <dbReference type="NCBI Taxonomy" id="69181"/>
    <lineage>
        <taxon>Eukaryota</taxon>
        <taxon>Viridiplantae</taxon>
        <taxon>Streptophyta</taxon>
        <taxon>Embryophyta</taxon>
        <taxon>Tracheophyta</taxon>
        <taxon>Spermatophyta</taxon>
        <taxon>Magnoliopsida</taxon>
        <taxon>eudicotyledons</taxon>
        <taxon>Gunneridae</taxon>
        <taxon>Pentapetalae</taxon>
        <taxon>rosids</taxon>
        <taxon>malvids</taxon>
        <taxon>Brassicales</taxon>
        <taxon>Brassicaceae</taxon>
        <taxon>Brassiceae</taxon>
        <taxon>Brassica</taxon>
    </lineage>
</organism>
<comment type="similarity">
    <text evidence="2 8">Belongs to the ARF family.</text>
</comment>
<sequence length="977" mass="107857">MKLSTSGLVQQSHEGEKCLNSELWHACAGPLVSLPSSGSRVVYFPQGHSEQVAATTNKEVDGHIPNYPSLPPQLICQLHNVTMHADVETDEVYAQMTLQPLTPEEQKETFVPIELGIPSKQPSNYFCKTLTASDTSTHGGFSVPRRAAEKVFPPLDYSLQPPAQELLARDLHDVEWKFRHIFRGQPKRHLLTTGWSVFVSAKRLVAGDSVIFIRNEKNQLFLGIRRAIRPQTIVPSSVLSSDSMHIGLLAAAAHASATNSCFTVFFHPRASQSEFVIQLSKYIKAVFHTRISVGMRFRMLFETEESSVRRYMGTITGQPKRHLLTTGWSVFVSAKRLVAGDSVIFIRNEKNQLFLGIRRAIRPQTIVPSSVLSSDSMHIGLLAAAAHASATNSCFTVFFHPRASQSEFVIQLSKYIKAVFHTRISVGMRFRMLFETEESSVRRYMGTITGISDLDSVRWSNSHWRSVKVGWDESTAGERQPRVSLWEIEPLTTFPMYPSLFPLRLKRPWHAGTSSLHGIHPPFVSSPKLLVAINLNHCGVTDGRGELGSGLPWLRGGGGGEQQGLLPLNYPSVGLFPWMQQRLDLAQLGTDNNQQYQAMLAAGLQNMGGGDPLRQQFVQLQEPPPSHHQYLQQSASHNSDLMLQQQQQHHLMHAQTQIMCENLPQRQEVSKQQPAGGGGQQSVDQNAYLNALKMQNGQLQQWQQHSDMPSPSSFMKADFTDKFATTASPIQQNSASPGSGHGSNLLNFSITGQSALPEQLIGEGWSPKASNTFSEPLSLPPQAYAGKSLALEPASANVNPSVFGVDPGSGLFLPSTVPRFASSSSGGDVEAYPMSLADSGFENSLYNSCMQDTTPELLHGVGQINPSNQTKNFVKVYKSGSVGRSLDISRFSSYHELREELGKMFAIEGLLEDPLRSGWQLVFVDKENDILLLGDDPWESFVSNVWYIKILSPEDVQEMGDHGEGSGGSLPQNPTHL</sequence>
<dbReference type="SUPFAM" id="SSF101936">
    <property type="entry name" value="DNA-binding pseudobarrel domain"/>
    <property type="match status" value="2"/>
</dbReference>
<dbReference type="Proteomes" id="UP000266723">
    <property type="component" value="Unassembled WGS sequence"/>
</dbReference>
<dbReference type="PROSITE" id="PS50863">
    <property type="entry name" value="B3"/>
    <property type="match status" value="1"/>
</dbReference>
<dbReference type="PROSITE" id="PS51745">
    <property type="entry name" value="PB1"/>
    <property type="match status" value="1"/>
</dbReference>
<dbReference type="InterPro" id="IPR003340">
    <property type="entry name" value="B3_DNA-bd"/>
</dbReference>
<keyword evidence="13" id="KW-1185">Reference proteome</keyword>
<feature type="domain" description="TF-B3" evidence="10">
    <location>
        <begin position="126"/>
        <end position="228"/>
    </location>
</feature>
<dbReference type="Pfam" id="PF06507">
    <property type="entry name" value="ARF_AD"/>
    <property type="match status" value="2"/>
</dbReference>
<keyword evidence="5 8" id="KW-0804">Transcription</keyword>
<reference evidence="12 13" key="1">
    <citation type="journal article" date="2020" name="BMC Genomics">
        <title>Intraspecific diversification of the crop wild relative Brassica cretica Lam. using demographic model selection.</title>
        <authorList>
            <person name="Kioukis A."/>
            <person name="Michalopoulou V.A."/>
            <person name="Briers L."/>
            <person name="Pirintsos S."/>
            <person name="Studholme D.J."/>
            <person name="Pavlidis P."/>
            <person name="Sarris P.F."/>
        </authorList>
    </citation>
    <scope>NUCLEOTIDE SEQUENCE [LARGE SCALE GENOMIC DNA]</scope>
    <source>
        <strain evidence="13">cv. PFS-1207/04</strain>
    </source>
</reference>
<dbReference type="InterPro" id="IPR015300">
    <property type="entry name" value="DNA-bd_pseudobarrel_sf"/>
</dbReference>
<keyword evidence="3 8" id="KW-0805">Transcription regulation</keyword>
<evidence type="ECO:0000256" key="9">
    <source>
        <dbReference type="SAM" id="MobiDB-lite"/>
    </source>
</evidence>
<keyword evidence="4 8" id="KW-0238">DNA-binding</keyword>
<keyword evidence="7 8" id="KW-0927">Auxin signaling pathway</keyword>
<dbReference type="PANTHER" id="PTHR31384">
    <property type="entry name" value="AUXIN RESPONSE FACTOR 4-RELATED"/>
    <property type="match status" value="1"/>
</dbReference>
<dbReference type="InterPro" id="IPR044835">
    <property type="entry name" value="ARF_plant"/>
</dbReference>
<comment type="function">
    <text evidence="8">Auxin response factors (ARFs) are transcriptional factors that bind specifically to the DNA sequence 5'-TGTCTC-3' found in the auxin-responsive promoter elements (AuxREs).</text>
</comment>
<accession>A0ABQ7DLR2</accession>
<dbReference type="InterPro" id="IPR010525">
    <property type="entry name" value="ARF_dom"/>
</dbReference>
<evidence type="ECO:0000259" key="10">
    <source>
        <dbReference type="PROSITE" id="PS50863"/>
    </source>
</evidence>
<dbReference type="Pfam" id="PF02309">
    <property type="entry name" value="AUX_IAA"/>
    <property type="match status" value="1"/>
</dbReference>
<feature type="region of interest" description="Disordered" evidence="9">
    <location>
        <begin position="958"/>
        <end position="977"/>
    </location>
</feature>
<comment type="caution">
    <text evidence="12">The sequence shown here is derived from an EMBL/GenBank/DDBJ whole genome shotgun (WGS) entry which is preliminary data.</text>
</comment>
<dbReference type="Gene3D" id="2.30.30.1040">
    <property type="match status" value="1"/>
</dbReference>
<gene>
    <name evidence="12" type="ORF">DY000_02033365</name>
</gene>
<evidence type="ECO:0000256" key="4">
    <source>
        <dbReference type="ARBA" id="ARBA00023125"/>
    </source>
</evidence>
<feature type="domain" description="PB1" evidence="11">
    <location>
        <begin position="871"/>
        <end position="955"/>
    </location>
</feature>
<dbReference type="Gene3D" id="3.10.20.90">
    <property type="entry name" value="Phosphatidylinositol 3-kinase Catalytic Subunit, Chain A, domain 1"/>
    <property type="match status" value="1"/>
</dbReference>
<protein>
    <recommendedName>
        <fullName evidence="8">Auxin response factor</fullName>
    </recommendedName>
</protein>
<comment type="subunit">
    <text evidence="8">Homodimers and heterodimers.</text>
</comment>
<dbReference type="CDD" id="cd10017">
    <property type="entry name" value="B3_DNA"/>
    <property type="match status" value="1"/>
</dbReference>
<dbReference type="SUPFAM" id="SSF54277">
    <property type="entry name" value="CAD &amp; PB1 domains"/>
    <property type="match status" value="1"/>
</dbReference>
<evidence type="ECO:0000256" key="2">
    <source>
        <dbReference type="ARBA" id="ARBA00007853"/>
    </source>
</evidence>
<dbReference type="InterPro" id="IPR053793">
    <property type="entry name" value="PB1-like"/>
</dbReference>
<dbReference type="EMBL" id="QGKV02000649">
    <property type="protein sequence ID" value="KAF3577901.1"/>
    <property type="molecule type" value="Genomic_DNA"/>
</dbReference>
<evidence type="ECO:0000256" key="3">
    <source>
        <dbReference type="ARBA" id="ARBA00023015"/>
    </source>
</evidence>
<name>A0ABQ7DLR2_BRACR</name>
<comment type="subcellular location">
    <subcellularLocation>
        <location evidence="1 8">Nucleus</location>
    </subcellularLocation>
</comment>
<evidence type="ECO:0000256" key="5">
    <source>
        <dbReference type="ARBA" id="ARBA00023163"/>
    </source>
</evidence>
<dbReference type="SMART" id="SM01019">
    <property type="entry name" value="B3"/>
    <property type="match status" value="2"/>
</dbReference>
<evidence type="ECO:0000313" key="12">
    <source>
        <dbReference type="EMBL" id="KAF3577901.1"/>
    </source>
</evidence>
<proteinExistence type="inferred from homology"/>
<evidence type="ECO:0000259" key="11">
    <source>
        <dbReference type="PROSITE" id="PS51745"/>
    </source>
</evidence>
<evidence type="ECO:0000313" key="13">
    <source>
        <dbReference type="Proteomes" id="UP000266723"/>
    </source>
</evidence>
<evidence type="ECO:0000256" key="6">
    <source>
        <dbReference type="ARBA" id="ARBA00023242"/>
    </source>
</evidence>
<dbReference type="Gene3D" id="2.40.330.10">
    <property type="entry name" value="DNA-binding pseudobarrel domain"/>
    <property type="match status" value="2"/>
</dbReference>
<dbReference type="InterPro" id="IPR033389">
    <property type="entry name" value="AUX/IAA_dom"/>
</dbReference>
<evidence type="ECO:0000256" key="8">
    <source>
        <dbReference type="RuleBase" id="RU004561"/>
    </source>
</evidence>
<dbReference type="Pfam" id="PF02362">
    <property type="entry name" value="B3"/>
    <property type="match status" value="1"/>
</dbReference>
<dbReference type="PANTHER" id="PTHR31384:SF3">
    <property type="entry name" value="AUXIN RESPONSE FACTOR 8"/>
    <property type="match status" value="1"/>
</dbReference>